<dbReference type="GO" id="GO:0004386">
    <property type="term" value="F:helicase activity"/>
    <property type="evidence" value="ECO:0007669"/>
    <property type="project" value="UniProtKB-KW"/>
</dbReference>
<sequence>IVVARAGIRDLLDRHPRSSPVYLDVPPKFPDGWRAHQVVMGWLERGEHRVRAA</sequence>
<dbReference type="EMBL" id="JBJDQH010000222">
    <property type="protein sequence ID" value="MFK4273575.1"/>
    <property type="molecule type" value="Genomic_DNA"/>
</dbReference>
<feature type="non-terminal residue" evidence="1">
    <location>
        <position position="1"/>
    </location>
</feature>
<keyword evidence="1" id="KW-0067">ATP-binding</keyword>
<accession>A0ABW8M5Y9</accession>
<keyword evidence="1" id="KW-0347">Helicase</keyword>
<keyword evidence="1" id="KW-0378">Hydrolase</keyword>
<gene>
    <name evidence="1" type="ORF">ACI2L5_53385</name>
</gene>
<reference evidence="1 2" key="1">
    <citation type="submission" date="2024-11" db="EMBL/GenBank/DDBJ databases">
        <title>The Natural Products Discovery Center: Release of the First 8490 Sequenced Strains for Exploring Actinobacteria Biosynthetic Diversity.</title>
        <authorList>
            <person name="Kalkreuter E."/>
            <person name="Kautsar S.A."/>
            <person name="Yang D."/>
            <person name="Bader C.D."/>
            <person name="Teijaro C.N."/>
            <person name="Fluegel L."/>
            <person name="Davis C.M."/>
            <person name="Simpson J.R."/>
            <person name="Lauterbach L."/>
            <person name="Steele A.D."/>
            <person name="Gui C."/>
            <person name="Meng S."/>
            <person name="Li G."/>
            <person name="Viehrig K."/>
            <person name="Ye F."/>
            <person name="Su P."/>
            <person name="Kiefer A.F."/>
            <person name="Nichols A."/>
            <person name="Cepeda A.J."/>
            <person name="Yan W."/>
            <person name="Fan B."/>
            <person name="Jiang Y."/>
            <person name="Adhikari A."/>
            <person name="Zheng C.-J."/>
            <person name="Schuster L."/>
            <person name="Cowan T.M."/>
            <person name="Smanski M.J."/>
            <person name="Chevrette M.G."/>
            <person name="De Carvalho L.P.S."/>
            <person name="Shen B."/>
        </authorList>
    </citation>
    <scope>NUCLEOTIDE SEQUENCE [LARGE SCALE GENOMIC DNA]</scope>
    <source>
        <strain evidence="1 2">NPDC020863</strain>
    </source>
</reference>
<name>A0ABW8M5Y9_9ACTN</name>
<keyword evidence="2" id="KW-1185">Reference proteome</keyword>
<keyword evidence="1" id="KW-0547">Nucleotide-binding</keyword>
<evidence type="ECO:0000313" key="2">
    <source>
        <dbReference type="Proteomes" id="UP001620295"/>
    </source>
</evidence>
<organism evidence="1 2">
    <name type="scientific">Streptomyces milbemycinicus</name>
    <dbReference type="NCBI Taxonomy" id="476552"/>
    <lineage>
        <taxon>Bacteria</taxon>
        <taxon>Bacillati</taxon>
        <taxon>Actinomycetota</taxon>
        <taxon>Actinomycetes</taxon>
        <taxon>Kitasatosporales</taxon>
        <taxon>Streptomycetaceae</taxon>
        <taxon>Streptomyces</taxon>
    </lineage>
</organism>
<evidence type="ECO:0000313" key="1">
    <source>
        <dbReference type="EMBL" id="MFK4273575.1"/>
    </source>
</evidence>
<proteinExistence type="predicted"/>
<comment type="caution">
    <text evidence="1">The sequence shown here is derived from an EMBL/GenBank/DDBJ whole genome shotgun (WGS) entry which is preliminary data.</text>
</comment>
<dbReference type="Proteomes" id="UP001620295">
    <property type="component" value="Unassembled WGS sequence"/>
</dbReference>
<protein>
    <submittedName>
        <fullName evidence="1">Helicase</fullName>
    </submittedName>
</protein>